<evidence type="ECO:0000313" key="7">
    <source>
        <dbReference type="EMBL" id="KAE9396445.1"/>
    </source>
</evidence>
<dbReference type="InterPro" id="IPR001841">
    <property type="entry name" value="Znf_RING"/>
</dbReference>
<evidence type="ECO:0000256" key="4">
    <source>
        <dbReference type="PROSITE-ProRule" id="PRU00175"/>
    </source>
</evidence>
<evidence type="ECO:0000313" key="8">
    <source>
        <dbReference type="Proteomes" id="UP000799118"/>
    </source>
</evidence>
<feature type="region of interest" description="Disordered" evidence="5">
    <location>
        <begin position="107"/>
        <end position="286"/>
    </location>
</feature>
<dbReference type="Gene3D" id="3.30.40.10">
    <property type="entry name" value="Zinc/RING finger domain, C3HC4 (zinc finger)"/>
    <property type="match status" value="1"/>
</dbReference>
<protein>
    <recommendedName>
        <fullName evidence="6">RING-type domain-containing protein</fullName>
    </recommendedName>
</protein>
<keyword evidence="2 4" id="KW-0863">Zinc-finger</keyword>
<dbReference type="EMBL" id="ML769513">
    <property type="protein sequence ID" value="KAE9396445.1"/>
    <property type="molecule type" value="Genomic_DNA"/>
</dbReference>
<keyword evidence="3" id="KW-0862">Zinc</keyword>
<dbReference type="InterPro" id="IPR013083">
    <property type="entry name" value="Znf_RING/FYVE/PHD"/>
</dbReference>
<dbReference type="InterPro" id="IPR017907">
    <property type="entry name" value="Znf_RING_CS"/>
</dbReference>
<dbReference type="InterPro" id="IPR018957">
    <property type="entry name" value="Znf_C3HC4_RING-type"/>
</dbReference>
<evidence type="ECO:0000256" key="2">
    <source>
        <dbReference type="ARBA" id="ARBA00022771"/>
    </source>
</evidence>
<dbReference type="InterPro" id="IPR049627">
    <property type="entry name" value="SLX8"/>
</dbReference>
<name>A0A6A4HHU4_9AGAR</name>
<dbReference type="GO" id="GO:0008270">
    <property type="term" value="F:zinc ion binding"/>
    <property type="evidence" value="ECO:0007669"/>
    <property type="project" value="UniProtKB-KW"/>
</dbReference>
<dbReference type="Pfam" id="PF00097">
    <property type="entry name" value="zf-C3HC4"/>
    <property type="match status" value="1"/>
</dbReference>
<dbReference type="PROSITE" id="PS00518">
    <property type="entry name" value="ZF_RING_1"/>
    <property type="match status" value="1"/>
</dbReference>
<organism evidence="7 8">
    <name type="scientific">Gymnopus androsaceus JB14</name>
    <dbReference type="NCBI Taxonomy" id="1447944"/>
    <lineage>
        <taxon>Eukaryota</taxon>
        <taxon>Fungi</taxon>
        <taxon>Dikarya</taxon>
        <taxon>Basidiomycota</taxon>
        <taxon>Agaricomycotina</taxon>
        <taxon>Agaricomycetes</taxon>
        <taxon>Agaricomycetidae</taxon>
        <taxon>Agaricales</taxon>
        <taxon>Marasmiineae</taxon>
        <taxon>Omphalotaceae</taxon>
        <taxon>Gymnopus</taxon>
    </lineage>
</organism>
<dbReference type="PANTHER" id="PTHR47094">
    <property type="entry name" value="ELFLESS, ISOFORM B"/>
    <property type="match status" value="1"/>
</dbReference>
<feature type="compositionally biased region" description="Polar residues" evidence="5">
    <location>
        <begin position="145"/>
        <end position="156"/>
    </location>
</feature>
<accession>A0A6A4HHU4</accession>
<sequence>MNLASIQKHDVLLGERFRQTVVDGNWFSSSFVTHLYSRLELEDMRRPQGPTGLIKRQTEFSATEMLSKTTSQANIPTFSSIRTVLYVERVLKPSNYAIKWHATGCTRSKRQRANRMSSEWQDDGESEPKHTTPSMYTSVDERNNNLDSATGCTGNKCQHRMSRDDSESEQKPTTPSIDTSVNERNNNLDSATDCTSDKRKYDDRISQDDSESEPKPTMLSVNTSFNEMNNNLDSATNCTGNKRQHNDRMSQDDSELEPKPTALSINTSFNERNNNLDSLSSPSGSSESIWSSYLFPDLSKSAAAVVDSEKFVAAKAKWNGGPEENNNSHSVPFTSVGGAKPENRLVDKSRPFWPLDPPSPPAGQLLSPDVDSPDMSPLPLISPTPSTPVSRSTIAAAETIYTPWPQWRSAVEKKTSSSLPRISTSIPSIDCTAIGSTISLLDRDVVRYGFENLLATQVPNISPLAPMNRVMNTSAGSLLGMDDCQSRQQNHSRQNVVTKRSSGSSLNSAVSEVSTKVASPSFHCRLCLSDPCADITATICGHIFCSSCITESVLISPRCPVCKSAILLYCLFKLDLSS</sequence>
<dbReference type="PROSITE" id="PS50089">
    <property type="entry name" value="ZF_RING_2"/>
    <property type="match status" value="1"/>
</dbReference>
<evidence type="ECO:0000259" key="6">
    <source>
        <dbReference type="PROSITE" id="PS50089"/>
    </source>
</evidence>
<feature type="region of interest" description="Disordered" evidence="5">
    <location>
        <begin position="318"/>
        <end position="341"/>
    </location>
</feature>
<feature type="compositionally biased region" description="Polar residues" evidence="5">
    <location>
        <begin position="171"/>
        <end position="194"/>
    </location>
</feature>
<feature type="compositionally biased region" description="Basic and acidic residues" evidence="5">
    <location>
        <begin position="161"/>
        <end position="170"/>
    </location>
</feature>
<dbReference type="Proteomes" id="UP000799118">
    <property type="component" value="Unassembled WGS sequence"/>
</dbReference>
<keyword evidence="8" id="KW-1185">Reference proteome</keyword>
<dbReference type="GO" id="GO:0033768">
    <property type="term" value="C:SUMO-targeted ubiquitin ligase complex"/>
    <property type="evidence" value="ECO:0007669"/>
    <property type="project" value="TreeGrafter"/>
</dbReference>
<evidence type="ECO:0000256" key="1">
    <source>
        <dbReference type="ARBA" id="ARBA00022723"/>
    </source>
</evidence>
<dbReference type="AlphaFoldDB" id="A0A6A4HHU4"/>
<dbReference type="GO" id="GO:0032183">
    <property type="term" value="F:SUMO binding"/>
    <property type="evidence" value="ECO:0007669"/>
    <property type="project" value="TreeGrafter"/>
</dbReference>
<dbReference type="OrthoDB" id="6105938at2759"/>
<dbReference type="SUPFAM" id="SSF57850">
    <property type="entry name" value="RING/U-box"/>
    <property type="match status" value="1"/>
</dbReference>
<keyword evidence="1" id="KW-0479">Metal-binding</keyword>
<feature type="compositionally biased region" description="Polar residues" evidence="5">
    <location>
        <begin position="219"/>
        <end position="241"/>
    </location>
</feature>
<dbReference type="PANTHER" id="PTHR47094:SF18">
    <property type="entry name" value="RING-TYPE DOMAIN-CONTAINING PROTEIN"/>
    <property type="match status" value="1"/>
</dbReference>
<feature type="domain" description="RING-type" evidence="6">
    <location>
        <begin position="524"/>
        <end position="563"/>
    </location>
</feature>
<feature type="compositionally biased region" description="Polar residues" evidence="5">
    <location>
        <begin position="263"/>
        <end position="277"/>
    </location>
</feature>
<evidence type="ECO:0000256" key="3">
    <source>
        <dbReference type="ARBA" id="ARBA00022833"/>
    </source>
</evidence>
<dbReference type="GO" id="GO:0006511">
    <property type="term" value="P:ubiquitin-dependent protein catabolic process"/>
    <property type="evidence" value="ECO:0007669"/>
    <property type="project" value="TreeGrafter"/>
</dbReference>
<dbReference type="GO" id="GO:0140082">
    <property type="term" value="F:SUMO-ubiquitin ligase activity"/>
    <property type="evidence" value="ECO:0007669"/>
    <property type="project" value="TreeGrafter"/>
</dbReference>
<dbReference type="GO" id="GO:0061630">
    <property type="term" value="F:ubiquitin protein ligase activity"/>
    <property type="evidence" value="ECO:0007669"/>
    <property type="project" value="InterPro"/>
</dbReference>
<feature type="compositionally biased region" description="Basic and acidic residues" evidence="5">
    <location>
        <begin position="195"/>
        <end position="207"/>
    </location>
</feature>
<gene>
    <name evidence="7" type="ORF">BT96DRAFT_996700</name>
</gene>
<evidence type="ECO:0000256" key="5">
    <source>
        <dbReference type="SAM" id="MobiDB-lite"/>
    </source>
</evidence>
<feature type="compositionally biased region" description="Polar residues" evidence="5">
    <location>
        <begin position="324"/>
        <end position="333"/>
    </location>
</feature>
<reference evidence="7" key="1">
    <citation type="journal article" date="2019" name="Environ. Microbiol.">
        <title>Fungal ecological strategies reflected in gene transcription - a case study of two litter decomposers.</title>
        <authorList>
            <person name="Barbi F."/>
            <person name="Kohler A."/>
            <person name="Barry K."/>
            <person name="Baskaran P."/>
            <person name="Daum C."/>
            <person name="Fauchery L."/>
            <person name="Ihrmark K."/>
            <person name="Kuo A."/>
            <person name="LaButti K."/>
            <person name="Lipzen A."/>
            <person name="Morin E."/>
            <person name="Grigoriev I.V."/>
            <person name="Henrissat B."/>
            <person name="Lindahl B."/>
            <person name="Martin F."/>
        </authorList>
    </citation>
    <scope>NUCLEOTIDE SEQUENCE</scope>
    <source>
        <strain evidence="7">JB14</strain>
    </source>
</reference>
<proteinExistence type="predicted"/>